<dbReference type="InterPro" id="IPR004014">
    <property type="entry name" value="ATPase_P-typ_cation-transptr_N"/>
</dbReference>
<evidence type="ECO:0000256" key="12">
    <source>
        <dbReference type="ARBA" id="ARBA00022842"/>
    </source>
</evidence>
<dbReference type="InterPro" id="IPR023214">
    <property type="entry name" value="HAD_sf"/>
</dbReference>
<dbReference type="NCBIfam" id="TIGR01524">
    <property type="entry name" value="ATPase-IIIB_Mg"/>
    <property type="match status" value="1"/>
</dbReference>
<feature type="transmembrane region" description="Helical" evidence="18">
    <location>
        <begin position="337"/>
        <end position="355"/>
    </location>
</feature>
<comment type="function">
    <text evidence="1">Mediates magnesium influx to the cytosol.</text>
</comment>
<dbReference type="InterPro" id="IPR001757">
    <property type="entry name" value="P_typ_ATPase"/>
</dbReference>
<evidence type="ECO:0000256" key="16">
    <source>
        <dbReference type="ARBA" id="ARBA00029806"/>
    </source>
</evidence>
<dbReference type="Pfam" id="PF00689">
    <property type="entry name" value="Cation_ATPase_C"/>
    <property type="match status" value="1"/>
</dbReference>
<evidence type="ECO:0000256" key="2">
    <source>
        <dbReference type="ARBA" id="ARBA00004429"/>
    </source>
</evidence>
<dbReference type="Pfam" id="PF13246">
    <property type="entry name" value="Cation_ATPase"/>
    <property type="match status" value="1"/>
</dbReference>
<comment type="caution">
    <text evidence="20">The sequence shown here is derived from an EMBL/GenBank/DDBJ whole genome shotgun (WGS) entry which is preliminary data.</text>
</comment>
<dbReference type="InterPro" id="IPR059000">
    <property type="entry name" value="ATPase_P-type_domA"/>
</dbReference>
<comment type="similarity">
    <text evidence="3">Belongs to the cation transport ATPase (P-type) (TC 3.A.3) family. Type IIIB subfamily.</text>
</comment>
<reference evidence="20" key="1">
    <citation type="submission" date="2021-02" db="EMBL/GenBank/DDBJ databases">
        <title>Genomic Encyclopedia of Type Strains, Phase IV (KMG-V): Genome sequencing to study the core and pangenomes of soil and plant-associated prokaryotes.</title>
        <authorList>
            <person name="Whitman W."/>
        </authorList>
    </citation>
    <scope>NUCLEOTIDE SEQUENCE</scope>
    <source>
        <strain evidence="20">USDA 406</strain>
    </source>
</reference>
<dbReference type="AlphaFoldDB" id="A0A8I1Y649"/>
<feature type="transmembrane region" description="Helical" evidence="18">
    <location>
        <begin position="844"/>
        <end position="863"/>
    </location>
</feature>
<dbReference type="EMBL" id="JAFICZ010000001">
    <property type="protein sequence ID" value="MBP1293912.1"/>
    <property type="molecule type" value="Genomic_DNA"/>
</dbReference>
<evidence type="ECO:0000256" key="8">
    <source>
        <dbReference type="ARBA" id="ARBA00022553"/>
    </source>
</evidence>
<dbReference type="SFLD" id="SFLDF00027">
    <property type="entry name" value="p-type_atpase"/>
    <property type="match status" value="1"/>
</dbReference>
<evidence type="ECO:0000256" key="7">
    <source>
        <dbReference type="ARBA" id="ARBA00022519"/>
    </source>
</evidence>
<dbReference type="Gene3D" id="3.40.50.1000">
    <property type="entry name" value="HAD superfamily/HAD-like"/>
    <property type="match status" value="1"/>
</dbReference>
<keyword evidence="9 18" id="KW-0812">Transmembrane</keyword>
<evidence type="ECO:0000256" key="17">
    <source>
        <dbReference type="ARBA" id="ARBA00047295"/>
    </source>
</evidence>
<dbReference type="SMART" id="SM00831">
    <property type="entry name" value="Cation_ATPase_N"/>
    <property type="match status" value="1"/>
</dbReference>
<dbReference type="GO" id="GO:0016887">
    <property type="term" value="F:ATP hydrolysis activity"/>
    <property type="evidence" value="ECO:0007669"/>
    <property type="project" value="InterPro"/>
</dbReference>
<keyword evidence="12" id="KW-0460">Magnesium</keyword>
<dbReference type="InterPro" id="IPR023299">
    <property type="entry name" value="ATPase_P-typ_cyto_dom_N"/>
</dbReference>
<dbReference type="GO" id="GO:0005886">
    <property type="term" value="C:plasma membrane"/>
    <property type="evidence" value="ECO:0007669"/>
    <property type="project" value="UniProtKB-SubCell"/>
</dbReference>
<comment type="catalytic activity">
    <reaction evidence="17">
        <text>Mg(2+)(out) + ATP + H2O = Mg(2+)(in) + ADP + phosphate + H(+)</text>
        <dbReference type="Rhea" id="RHEA:10260"/>
        <dbReference type="ChEBI" id="CHEBI:15377"/>
        <dbReference type="ChEBI" id="CHEBI:15378"/>
        <dbReference type="ChEBI" id="CHEBI:18420"/>
        <dbReference type="ChEBI" id="CHEBI:30616"/>
        <dbReference type="ChEBI" id="CHEBI:43474"/>
        <dbReference type="ChEBI" id="CHEBI:456216"/>
        <dbReference type="EC" id="7.2.2.14"/>
    </reaction>
</comment>
<accession>A0A8I1Y649</accession>
<dbReference type="InterPro" id="IPR006415">
    <property type="entry name" value="P-type_ATPase_IIIB"/>
</dbReference>
<dbReference type="SUPFAM" id="SSF81653">
    <property type="entry name" value="Calcium ATPase, transduction domain A"/>
    <property type="match status" value="1"/>
</dbReference>
<feature type="transmembrane region" description="Helical" evidence="18">
    <location>
        <begin position="151"/>
        <end position="170"/>
    </location>
</feature>
<evidence type="ECO:0000256" key="10">
    <source>
        <dbReference type="ARBA" id="ARBA00022741"/>
    </source>
</evidence>
<keyword evidence="10" id="KW-0547">Nucleotide-binding</keyword>
<keyword evidence="11" id="KW-0067">ATP-binding</keyword>
<comment type="subcellular location">
    <subcellularLocation>
        <location evidence="2">Cell inner membrane</location>
        <topology evidence="2">Multi-pass membrane protein</topology>
    </subcellularLocation>
</comment>
<evidence type="ECO:0000256" key="14">
    <source>
        <dbReference type="ARBA" id="ARBA00022989"/>
    </source>
</evidence>
<feature type="transmembrane region" description="Helical" evidence="18">
    <location>
        <begin position="367"/>
        <end position="391"/>
    </location>
</feature>
<dbReference type="Gene3D" id="1.20.1110.10">
    <property type="entry name" value="Calcium-transporting ATPase, transmembrane domain"/>
    <property type="match status" value="1"/>
</dbReference>
<dbReference type="Gene3D" id="2.70.150.10">
    <property type="entry name" value="Calcium-transporting ATPase, cytoplasmic transduction domain A"/>
    <property type="match status" value="1"/>
</dbReference>
<evidence type="ECO:0000256" key="4">
    <source>
        <dbReference type="ARBA" id="ARBA00012786"/>
    </source>
</evidence>
<protein>
    <recommendedName>
        <fullName evidence="5">Magnesium-transporting ATPase, P-type 1</fullName>
        <ecNumber evidence="4">7.2.2.14</ecNumber>
    </recommendedName>
    <alternativeName>
        <fullName evidence="16">Mg(2+) transport ATPase, P-type 1</fullName>
    </alternativeName>
</protein>
<evidence type="ECO:0000313" key="21">
    <source>
        <dbReference type="Proteomes" id="UP000673383"/>
    </source>
</evidence>
<dbReference type="PANTHER" id="PTHR42861">
    <property type="entry name" value="CALCIUM-TRANSPORTING ATPASE"/>
    <property type="match status" value="1"/>
</dbReference>
<feature type="transmembrane region" description="Helical" evidence="18">
    <location>
        <begin position="176"/>
        <end position="195"/>
    </location>
</feature>
<dbReference type="GO" id="GO:0005524">
    <property type="term" value="F:ATP binding"/>
    <property type="evidence" value="ECO:0007669"/>
    <property type="project" value="UniProtKB-KW"/>
</dbReference>
<dbReference type="InterPro" id="IPR036412">
    <property type="entry name" value="HAD-like_sf"/>
</dbReference>
<proteinExistence type="inferred from homology"/>
<dbReference type="InterPro" id="IPR018303">
    <property type="entry name" value="ATPase_P-typ_P_site"/>
</dbReference>
<keyword evidence="15 18" id="KW-0472">Membrane</keyword>
<dbReference type="SFLD" id="SFLDS00003">
    <property type="entry name" value="Haloacid_Dehalogenase"/>
    <property type="match status" value="1"/>
</dbReference>
<dbReference type="InterPro" id="IPR044492">
    <property type="entry name" value="P_typ_ATPase_HD_dom"/>
</dbReference>
<name>A0A8I1Y649_BRAEL</name>
<evidence type="ECO:0000259" key="19">
    <source>
        <dbReference type="SMART" id="SM00831"/>
    </source>
</evidence>
<keyword evidence="6" id="KW-1003">Cell membrane</keyword>
<sequence>MAAYWRAHRRDPDLIPRMVSSFHRRCRLMPTGRGAVRSRLGLAIPTSNQLVIDKKDFALTASGLEPHQRRIHSAALQFISSFQPREILMPLKPSAYGPAVEAFWREPTNSLLRSLDTERCGLRQQEAEKRLARIGPNLAEPSGTRSILQKIVHRLVNPLIAILIVAAAVSGFSGDLASFVIITIVVGLSLTLDILQEHRAEVAADALRRSVAIQADVIRDGATVALPISKLVPGDVVELRAGDLVPADGVALMARDFQLNEALMTGEPFPATKTTEPCATSLPAEASNALFAGTSVVGGNGVMLVVETGRRTRFGMISAELLANDPPSALEQGVQKLGLLILKLTLFLTLFVLLAHLVAHRPAMESFLFAVALAVGLTPELLPMVMTVTLARGAQRMAKRQVIVKRLSAIHDLGAMDTLCVDKTGTLTEAKITLAAHFDPAGRPSDRVLELARLNSAFQTGIHSPLDEALLAADNPPGSSAWTRLAEISFDFERRCLSVLAARDNDRFLIVKGAPEAIMDRAVAVEVDGLARPLDDSHRAQLVRLQGDHARQGFRLLGVAIRTMAPDQANVTTEDEAVLTLVGFCAFADPPKRDAADSVRELRARGVDIKVLSGDHAAVVAHVADAVGLPSGRILTGGEIADLSDQALAAQIGDVDLFARIDPEQKRRIIRALRQRGHVVGFMGDGVNDAPAIHAAHVGISVAGATEVARAAADMILLAPDLSVLGAGVIEGRRTFANILKYIRMGTSSNFGNMLSMALASIALPFLPLLPLQILLNNLLYDLSEIGIPFDEIDEEDAERPQSWNMADILRFTFVMGSISSLFDVATFTLLLKVFHTDAAAFQTGWFLESIATQILVIFLIRSRRPPWRASHPHRILALGSLGALASGIFLALGPAGSLFGFANLPPVLLGTITLITIGYLGMAEAGKHLALPAAAQVSQVALRRQHPVSDAALNG</sequence>
<evidence type="ECO:0000256" key="3">
    <source>
        <dbReference type="ARBA" id="ARBA00008746"/>
    </source>
</evidence>
<evidence type="ECO:0000256" key="1">
    <source>
        <dbReference type="ARBA" id="ARBA00003954"/>
    </source>
</evidence>
<keyword evidence="8" id="KW-0597">Phosphoprotein</keyword>
<evidence type="ECO:0000256" key="5">
    <source>
        <dbReference type="ARBA" id="ARBA00013555"/>
    </source>
</evidence>
<evidence type="ECO:0000256" key="6">
    <source>
        <dbReference type="ARBA" id="ARBA00022475"/>
    </source>
</evidence>
<dbReference type="InterPro" id="IPR006068">
    <property type="entry name" value="ATPase_P-typ_cation-transptr_C"/>
</dbReference>
<keyword evidence="14 18" id="KW-1133">Transmembrane helix</keyword>
<dbReference type="GO" id="GO:0015444">
    <property type="term" value="F:P-type magnesium transporter activity"/>
    <property type="evidence" value="ECO:0007669"/>
    <property type="project" value="UniProtKB-EC"/>
</dbReference>
<dbReference type="Pfam" id="PF00690">
    <property type="entry name" value="Cation_ATPase_N"/>
    <property type="match status" value="1"/>
</dbReference>
<dbReference type="InterPro" id="IPR023298">
    <property type="entry name" value="ATPase_P-typ_TM_dom_sf"/>
</dbReference>
<feature type="transmembrane region" description="Helical" evidence="18">
    <location>
        <begin position="875"/>
        <end position="893"/>
    </location>
</feature>
<organism evidence="20 21">
    <name type="scientific">Bradyrhizobium elkanii</name>
    <dbReference type="NCBI Taxonomy" id="29448"/>
    <lineage>
        <taxon>Bacteria</taxon>
        <taxon>Pseudomonadati</taxon>
        <taxon>Pseudomonadota</taxon>
        <taxon>Alphaproteobacteria</taxon>
        <taxon>Hyphomicrobiales</taxon>
        <taxon>Nitrobacteraceae</taxon>
        <taxon>Bradyrhizobium</taxon>
    </lineage>
</organism>
<keyword evidence="7" id="KW-0997">Cell inner membrane</keyword>
<evidence type="ECO:0000256" key="9">
    <source>
        <dbReference type="ARBA" id="ARBA00022692"/>
    </source>
</evidence>
<keyword evidence="13" id="KW-1278">Translocase</keyword>
<evidence type="ECO:0000256" key="18">
    <source>
        <dbReference type="SAM" id="Phobius"/>
    </source>
</evidence>
<gene>
    <name evidence="20" type="ORF">JOH49_003665</name>
</gene>
<evidence type="ECO:0000256" key="11">
    <source>
        <dbReference type="ARBA" id="ARBA00022840"/>
    </source>
</evidence>
<dbReference type="Proteomes" id="UP000673383">
    <property type="component" value="Unassembled WGS sequence"/>
</dbReference>
<dbReference type="EC" id="7.2.2.14" evidence="4"/>
<feature type="transmembrane region" description="Helical" evidence="18">
    <location>
        <begin position="899"/>
        <end position="921"/>
    </location>
</feature>
<dbReference type="SFLD" id="SFLDG00002">
    <property type="entry name" value="C1.7:_P-type_atpase_like"/>
    <property type="match status" value="1"/>
</dbReference>
<evidence type="ECO:0000256" key="15">
    <source>
        <dbReference type="ARBA" id="ARBA00023136"/>
    </source>
</evidence>
<feature type="domain" description="Cation-transporting P-type ATPase N-terminal" evidence="19">
    <location>
        <begin position="102"/>
        <end position="175"/>
    </location>
</feature>
<dbReference type="PRINTS" id="PR01836">
    <property type="entry name" value="MGATPASE"/>
</dbReference>
<feature type="transmembrane region" description="Helical" evidence="18">
    <location>
        <begin position="809"/>
        <end position="832"/>
    </location>
</feature>
<dbReference type="InterPro" id="IPR008250">
    <property type="entry name" value="ATPase_P-typ_transduc_dom_A_sf"/>
</dbReference>
<dbReference type="Gene3D" id="3.40.1110.10">
    <property type="entry name" value="Calcium-transporting ATPase, cytoplasmic domain N"/>
    <property type="match status" value="1"/>
</dbReference>
<dbReference type="SUPFAM" id="SSF81665">
    <property type="entry name" value="Calcium ATPase, transmembrane domain M"/>
    <property type="match status" value="1"/>
</dbReference>
<evidence type="ECO:0000256" key="13">
    <source>
        <dbReference type="ARBA" id="ARBA00022967"/>
    </source>
</evidence>
<evidence type="ECO:0000313" key="20">
    <source>
        <dbReference type="EMBL" id="MBP1293912.1"/>
    </source>
</evidence>
<dbReference type="NCBIfam" id="TIGR01494">
    <property type="entry name" value="ATPase_P-type"/>
    <property type="match status" value="2"/>
</dbReference>
<dbReference type="Pfam" id="PF00122">
    <property type="entry name" value="E1-E2_ATPase"/>
    <property type="match status" value="1"/>
</dbReference>
<dbReference type="SUPFAM" id="SSF56784">
    <property type="entry name" value="HAD-like"/>
    <property type="match status" value="1"/>
</dbReference>
<dbReference type="PROSITE" id="PS00154">
    <property type="entry name" value="ATPASE_E1_E2"/>
    <property type="match status" value="1"/>
</dbReference>